<evidence type="ECO:0000256" key="1">
    <source>
        <dbReference type="SAM" id="SignalP"/>
    </source>
</evidence>
<dbReference type="AlphaFoldDB" id="A0A1I4RNF1"/>
<dbReference type="EMBL" id="PJNW01000014">
    <property type="protein sequence ID" value="PKR88157.1"/>
    <property type="molecule type" value="Genomic_DNA"/>
</dbReference>
<evidence type="ECO:0000313" key="3">
    <source>
        <dbReference type="Proteomes" id="UP000233491"/>
    </source>
</evidence>
<name>A0A1I4RNF1_9HYPH</name>
<proteinExistence type="predicted"/>
<accession>A0A1I4RNF1</accession>
<evidence type="ECO:0000313" key="2">
    <source>
        <dbReference type="EMBL" id="PKR88157.1"/>
    </source>
</evidence>
<dbReference type="OrthoDB" id="8446470at2"/>
<organism evidence="2 3">
    <name type="scientific">Pleomorphomonas diazotrophica</name>
    <dbReference type="NCBI Taxonomy" id="1166257"/>
    <lineage>
        <taxon>Bacteria</taxon>
        <taxon>Pseudomonadati</taxon>
        <taxon>Pseudomonadota</taxon>
        <taxon>Alphaproteobacteria</taxon>
        <taxon>Hyphomicrobiales</taxon>
        <taxon>Pleomorphomonadaceae</taxon>
        <taxon>Pleomorphomonas</taxon>
    </lineage>
</organism>
<sequence length="293" mass="30431">MTRLSCLWLTSAVLAAPLLIDPAIAGDSGTTFQSVAIGDCAAAKGTVCLTAPLVSGAPTTALDVLSDIYPGLGPDGAGKRFAGAEAVEAASDPEAGEPADRAVNIATNDSAEIAVVEAGTKAYAAAMSNGVVTVAEVKPAYRPLGRLLVDTDPGEPTYGYRLLLAAPSSPVVVTVSSHFNSEEGFDSFHLVGVVKDELVDLYDGPYLYSFAQATEQCEILDHRENVAVFETVAAAGRDLADVAIIIDYAATCTNGDATQPVDKKSFPIRLTFEGARYDGVSSALDDFNAKFTE</sequence>
<gene>
    <name evidence="2" type="ORF">CXZ10_17070</name>
</gene>
<feature type="signal peptide" evidence="1">
    <location>
        <begin position="1"/>
        <end position="25"/>
    </location>
</feature>
<protein>
    <submittedName>
        <fullName evidence="2">Uncharacterized protein</fullName>
    </submittedName>
</protein>
<dbReference type="RefSeq" id="WP_101290559.1">
    <property type="nucleotide sequence ID" value="NZ_FOUQ01000002.1"/>
</dbReference>
<keyword evidence="3" id="KW-1185">Reference proteome</keyword>
<feature type="chain" id="PRO_5015065674" evidence="1">
    <location>
        <begin position="26"/>
        <end position="293"/>
    </location>
</feature>
<comment type="caution">
    <text evidence="2">The sequence shown here is derived from an EMBL/GenBank/DDBJ whole genome shotgun (WGS) entry which is preliminary data.</text>
</comment>
<reference evidence="2 3" key="1">
    <citation type="submission" date="2017-12" db="EMBL/GenBank/DDBJ databases">
        <title>Anaerobic carbon monoxide metabolism by Pleomorphomonas carboxyditropha sp. nov., a new mesophilic hydrogenogenic carboxidotroph.</title>
        <authorList>
            <person name="Esquivel-Elizondo S."/>
            <person name="Krajmalnik-Brown R."/>
        </authorList>
    </citation>
    <scope>NUCLEOTIDE SEQUENCE [LARGE SCALE GENOMIC DNA]</scope>
    <source>
        <strain evidence="2 3">R5-392</strain>
    </source>
</reference>
<keyword evidence="1" id="KW-0732">Signal</keyword>
<dbReference type="Proteomes" id="UP000233491">
    <property type="component" value="Unassembled WGS sequence"/>
</dbReference>